<dbReference type="WBParaSite" id="jg12765">
    <property type="protein sequence ID" value="jg12765"/>
    <property type="gene ID" value="jg12765"/>
</dbReference>
<evidence type="ECO:0000256" key="5">
    <source>
        <dbReference type="ARBA" id="ARBA00022989"/>
    </source>
</evidence>
<dbReference type="NCBIfam" id="TIGR00803">
    <property type="entry name" value="nst"/>
    <property type="match status" value="1"/>
</dbReference>
<evidence type="ECO:0000256" key="6">
    <source>
        <dbReference type="ARBA" id="ARBA00023136"/>
    </source>
</evidence>
<sequence length="393" mass="43502">MLREIFIRNTPKARCANLNCDSAHSAGEMSSSSTNLMLNMPVKKISVTAGTASTQANNLKWVSLVVLIAQTTALVLILRYSRLPAKKLVPDGNTGGVQEEELRYLSSTAVVMAEIIKFFTCIIVLLMNNRWNFNRFYNELNTDIFQKSKDTLKVGVPALLYVIQNNLLFLALSKLDAATYQVTYQLKILTTAFCSVTMLGKRLDGVKWISLILLTAGVALVQLPSDSSSKKVKTDEADRMVGLFAVVAACCSSGFAGVYFEKILKTSVVSLWVRNLQLAFFSIFGGFLMTWLYDREAVNKYGFFQGYNWIIWVVVLLQAYGGLVIALVVKYADNILKGFAVSLSILLSSFISWFFLSDFEPTLAFMAGSAVVIGSTFLYGYEPKTALQSPHKA</sequence>
<dbReference type="Gene3D" id="1.10.3730.20">
    <property type="match status" value="1"/>
</dbReference>
<reference evidence="9" key="1">
    <citation type="submission" date="2022-11" db="UniProtKB">
        <authorList>
            <consortium name="WormBaseParasite"/>
        </authorList>
    </citation>
    <scope>IDENTIFICATION</scope>
</reference>
<evidence type="ECO:0000313" key="9">
    <source>
        <dbReference type="WBParaSite" id="jg12765"/>
    </source>
</evidence>
<keyword evidence="3" id="KW-0813">Transport</keyword>
<keyword evidence="6 7" id="KW-0472">Membrane</keyword>
<dbReference type="Pfam" id="PF04142">
    <property type="entry name" value="Nuc_sug_transp"/>
    <property type="match status" value="1"/>
</dbReference>
<protein>
    <submittedName>
        <fullName evidence="9">UDP-N-acetylglucosamine transporter</fullName>
    </submittedName>
</protein>
<dbReference type="GO" id="GO:0000139">
    <property type="term" value="C:Golgi membrane"/>
    <property type="evidence" value="ECO:0007669"/>
    <property type="project" value="InterPro"/>
</dbReference>
<feature type="transmembrane region" description="Helical" evidence="7">
    <location>
        <begin position="208"/>
        <end position="225"/>
    </location>
</feature>
<accession>A0A915CVT4</accession>
<comment type="similarity">
    <text evidence="2">Belongs to the nucleotide-sugar transporter family. SLC35A subfamily.</text>
</comment>
<feature type="transmembrane region" description="Helical" evidence="7">
    <location>
        <begin position="240"/>
        <end position="260"/>
    </location>
</feature>
<feature type="transmembrane region" description="Helical" evidence="7">
    <location>
        <begin position="362"/>
        <end position="381"/>
    </location>
</feature>
<keyword evidence="5 7" id="KW-1133">Transmembrane helix</keyword>
<dbReference type="GO" id="GO:0015165">
    <property type="term" value="F:pyrimidine nucleotide-sugar transmembrane transporter activity"/>
    <property type="evidence" value="ECO:0007669"/>
    <property type="project" value="InterPro"/>
</dbReference>
<keyword evidence="4 7" id="KW-0812">Transmembrane</keyword>
<dbReference type="PIRSF" id="PIRSF005799">
    <property type="entry name" value="UDP-gal_transpt"/>
    <property type="match status" value="1"/>
</dbReference>
<evidence type="ECO:0000313" key="8">
    <source>
        <dbReference type="Proteomes" id="UP000887574"/>
    </source>
</evidence>
<dbReference type="InterPro" id="IPR037185">
    <property type="entry name" value="EmrE-like"/>
</dbReference>
<evidence type="ECO:0000256" key="4">
    <source>
        <dbReference type="ARBA" id="ARBA00022692"/>
    </source>
</evidence>
<evidence type="ECO:0000256" key="2">
    <source>
        <dbReference type="ARBA" id="ARBA00009976"/>
    </source>
</evidence>
<comment type="subcellular location">
    <subcellularLocation>
        <location evidence="1">Membrane</location>
        <topology evidence="1">Multi-pass membrane protein</topology>
    </subcellularLocation>
</comment>
<feature type="transmembrane region" description="Helical" evidence="7">
    <location>
        <begin position="336"/>
        <end position="356"/>
    </location>
</feature>
<dbReference type="SUPFAM" id="SSF103481">
    <property type="entry name" value="Multidrug resistance efflux transporter EmrE"/>
    <property type="match status" value="1"/>
</dbReference>
<dbReference type="Proteomes" id="UP000887574">
    <property type="component" value="Unplaced"/>
</dbReference>
<proteinExistence type="inferred from homology"/>
<dbReference type="InterPro" id="IPR007271">
    <property type="entry name" value="Nuc_sug_transpt"/>
</dbReference>
<dbReference type="PANTHER" id="PTHR10231">
    <property type="entry name" value="NUCLEOTIDE-SUGAR TRANSMEMBRANE TRANSPORTER"/>
    <property type="match status" value="1"/>
</dbReference>
<organism evidence="8 9">
    <name type="scientific">Ditylenchus dipsaci</name>
    <dbReference type="NCBI Taxonomy" id="166011"/>
    <lineage>
        <taxon>Eukaryota</taxon>
        <taxon>Metazoa</taxon>
        <taxon>Ecdysozoa</taxon>
        <taxon>Nematoda</taxon>
        <taxon>Chromadorea</taxon>
        <taxon>Rhabditida</taxon>
        <taxon>Tylenchina</taxon>
        <taxon>Tylenchomorpha</taxon>
        <taxon>Sphaerularioidea</taxon>
        <taxon>Anguinidae</taxon>
        <taxon>Anguininae</taxon>
        <taxon>Ditylenchus</taxon>
    </lineage>
</organism>
<name>A0A915CVT4_9BILA</name>
<keyword evidence="8" id="KW-1185">Reference proteome</keyword>
<feature type="transmembrane region" description="Helical" evidence="7">
    <location>
        <begin position="102"/>
        <end position="126"/>
    </location>
</feature>
<evidence type="ECO:0000256" key="3">
    <source>
        <dbReference type="ARBA" id="ARBA00022597"/>
    </source>
</evidence>
<feature type="transmembrane region" description="Helical" evidence="7">
    <location>
        <begin position="272"/>
        <end position="293"/>
    </location>
</feature>
<evidence type="ECO:0000256" key="1">
    <source>
        <dbReference type="ARBA" id="ARBA00004141"/>
    </source>
</evidence>
<keyword evidence="3" id="KW-0762">Sugar transport</keyword>
<feature type="transmembrane region" description="Helical" evidence="7">
    <location>
        <begin position="61"/>
        <end position="82"/>
    </location>
</feature>
<evidence type="ECO:0000256" key="7">
    <source>
        <dbReference type="SAM" id="Phobius"/>
    </source>
</evidence>
<dbReference type="AlphaFoldDB" id="A0A915CVT4"/>
<feature type="transmembrane region" description="Helical" evidence="7">
    <location>
        <begin position="309"/>
        <end position="329"/>
    </location>
</feature>